<dbReference type="GO" id="GO:0005506">
    <property type="term" value="F:iron ion binding"/>
    <property type="evidence" value="ECO:0007669"/>
    <property type="project" value="InterPro"/>
</dbReference>
<evidence type="ECO:0000256" key="3">
    <source>
        <dbReference type="ARBA" id="ARBA00010617"/>
    </source>
</evidence>
<dbReference type="SUPFAM" id="SSF48264">
    <property type="entry name" value="Cytochrome P450"/>
    <property type="match status" value="1"/>
</dbReference>
<keyword evidence="6 10" id="KW-0560">Oxidoreductase</keyword>
<evidence type="ECO:0000256" key="2">
    <source>
        <dbReference type="ARBA" id="ARBA00005179"/>
    </source>
</evidence>
<comment type="pathway">
    <text evidence="2">Secondary metabolite biosynthesis.</text>
</comment>
<dbReference type="PANTHER" id="PTHR46300">
    <property type="entry name" value="P450, PUTATIVE (EUROFUNG)-RELATED-RELATED"/>
    <property type="match status" value="1"/>
</dbReference>
<dbReference type="InterPro" id="IPR002401">
    <property type="entry name" value="Cyt_P450_E_grp-I"/>
</dbReference>
<evidence type="ECO:0000256" key="6">
    <source>
        <dbReference type="ARBA" id="ARBA00023002"/>
    </source>
</evidence>
<dbReference type="OrthoDB" id="2789670at2759"/>
<reference evidence="11 12" key="1">
    <citation type="submission" date="2014-04" db="EMBL/GenBank/DDBJ databases">
        <authorList>
            <consortium name="DOE Joint Genome Institute"/>
            <person name="Kuo A."/>
            <person name="Kohler A."/>
            <person name="Nagy L.G."/>
            <person name="Floudas D."/>
            <person name="Copeland A."/>
            <person name="Barry K.W."/>
            <person name="Cichocki N."/>
            <person name="Veneault-Fourrey C."/>
            <person name="LaButti K."/>
            <person name="Lindquist E.A."/>
            <person name="Lipzen A."/>
            <person name="Lundell T."/>
            <person name="Morin E."/>
            <person name="Murat C."/>
            <person name="Sun H."/>
            <person name="Tunlid A."/>
            <person name="Henrissat B."/>
            <person name="Grigoriev I.V."/>
            <person name="Hibbett D.S."/>
            <person name="Martin F."/>
            <person name="Nordberg H.P."/>
            <person name="Cantor M.N."/>
            <person name="Hua S.X."/>
        </authorList>
    </citation>
    <scope>NUCLEOTIDE SEQUENCE [LARGE SCALE GENOMIC DNA]</scope>
    <source>
        <strain evidence="11 12">Foug A</strain>
    </source>
</reference>
<dbReference type="PANTHER" id="PTHR46300:SF7">
    <property type="entry name" value="P450, PUTATIVE (EUROFUNG)-RELATED"/>
    <property type="match status" value="1"/>
</dbReference>
<dbReference type="GO" id="GO:0020037">
    <property type="term" value="F:heme binding"/>
    <property type="evidence" value="ECO:0007669"/>
    <property type="project" value="InterPro"/>
</dbReference>
<dbReference type="Gene3D" id="1.10.630.10">
    <property type="entry name" value="Cytochrome P450"/>
    <property type="match status" value="1"/>
</dbReference>
<dbReference type="AlphaFoldDB" id="A0A0C3E0S9"/>
<keyword evidence="8 10" id="KW-0503">Monooxygenase</keyword>
<dbReference type="InterPro" id="IPR036396">
    <property type="entry name" value="Cyt_P450_sf"/>
</dbReference>
<sequence>MLDKKSAKYSDRPIFPFVGDLLGCKHSLALLSYGDTFRETRKHFHRIIGTRAAVEEFSDVESMEIHKFLKRVLADPERLVNHLRLTVGAIVLRIAYGYQVNQENDPLINLVGEAVRIFSRAAAPGVFLVDSIPIRTCIHGILCTEVISLVVKYIPEWVPGAGFQRQAREWKAIMDQVTDVPYNFVKSQMEAGMALRSYTSVLLEGRMSNLSEEEVISIKWSASSFFGGGAETSVVAMNSMFFAMAFFPEVQKKAQAELDAIIGPERLPTLSDRQSLPYMEALLKEIHRWHAVSRLGVPHRTSDDDIHDGYYIPKGSLIVPNIWAMLNDPHVYPSPTEFRPERFLVHDGKQPEQDPCTISFSFGRRICPGLQLADASVWLLTTMTLAVFDITKSAKGNVEIAPEVNASSIGVSHLKSLKCSILPRSAKALELIQQDIQC</sequence>
<evidence type="ECO:0000256" key="1">
    <source>
        <dbReference type="ARBA" id="ARBA00001971"/>
    </source>
</evidence>
<dbReference type="InterPro" id="IPR050364">
    <property type="entry name" value="Cytochrome_P450_fung"/>
</dbReference>
<dbReference type="HOGENOM" id="CLU_001570_2_0_1"/>
<keyword evidence="12" id="KW-1185">Reference proteome</keyword>
<comment type="cofactor">
    <cofactor evidence="1 9">
        <name>heme</name>
        <dbReference type="ChEBI" id="CHEBI:30413"/>
    </cofactor>
</comment>
<feature type="binding site" description="axial binding residue" evidence="9">
    <location>
        <position position="367"/>
    </location>
    <ligand>
        <name>heme</name>
        <dbReference type="ChEBI" id="CHEBI:30413"/>
    </ligand>
    <ligandPart>
        <name>Fe</name>
        <dbReference type="ChEBI" id="CHEBI:18248"/>
    </ligandPart>
</feature>
<reference evidence="12" key="2">
    <citation type="submission" date="2015-01" db="EMBL/GenBank/DDBJ databases">
        <title>Evolutionary Origins and Diversification of the Mycorrhizal Mutualists.</title>
        <authorList>
            <consortium name="DOE Joint Genome Institute"/>
            <consortium name="Mycorrhizal Genomics Consortium"/>
            <person name="Kohler A."/>
            <person name="Kuo A."/>
            <person name="Nagy L.G."/>
            <person name="Floudas D."/>
            <person name="Copeland A."/>
            <person name="Barry K.W."/>
            <person name="Cichocki N."/>
            <person name="Veneault-Fourrey C."/>
            <person name="LaButti K."/>
            <person name="Lindquist E.A."/>
            <person name="Lipzen A."/>
            <person name="Lundell T."/>
            <person name="Morin E."/>
            <person name="Murat C."/>
            <person name="Riley R."/>
            <person name="Ohm R."/>
            <person name="Sun H."/>
            <person name="Tunlid A."/>
            <person name="Henrissat B."/>
            <person name="Grigoriev I.V."/>
            <person name="Hibbett D.S."/>
            <person name="Martin F."/>
        </authorList>
    </citation>
    <scope>NUCLEOTIDE SEQUENCE [LARGE SCALE GENOMIC DNA]</scope>
    <source>
        <strain evidence="12">Foug A</strain>
    </source>
</reference>
<proteinExistence type="inferred from homology"/>
<dbReference type="Proteomes" id="UP000053989">
    <property type="component" value="Unassembled WGS sequence"/>
</dbReference>
<evidence type="ECO:0000256" key="7">
    <source>
        <dbReference type="ARBA" id="ARBA00023004"/>
    </source>
</evidence>
<evidence type="ECO:0000256" key="10">
    <source>
        <dbReference type="RuleBase" id="RU000461"/>
    </source>
</evidence>
<keyword evidence="4 9" id="KW-0349">Heme</keyword>
<organism evidence="11 12">
    <name type="scientific">Scleroderma citrinum Foug A</name>
    <dbReference type="NCBI Taxonomy" id="1036808"/>
    <lineage>
        <taxon>Eukaryota</taxon>
        <taxon>Fungi</taxon>
        <taxon>Dikarya</taxon>
        <taxon>Basidiomycota</taxon>
        <taxon>Agaricomycotina</taxon>
        <taxon>Agaricomycetes</taxon>
        <taxon>Agaricomycetidae</taxon>
        <taxon>Boletales</taxon>
        <taxon>Sclerodermatineae</taxon>
        <taxon>Sclerodermataceae</taxon>
        <taxon>Scleroderma</taxon>
    </lineage>
</organism>
<comment type="similarity">
    <text evidence="3 10">Belongs to the cytochrome P450 family.</text>
</comment>
<evidence type="ECO:0000256" key="8">
    <source>
        <dbReference type="ARBA" id="ARBA00023033"/>
    </source>
</evidence>
<evidence type="ECO:0000313" key="12">
    <source>
        <dbReference type="Proteomes" id="UP000053989"/>
    </source>
</evidence>
<keyword evidence="7 9" id="KW-0408">Iron</keyword>
<dbReference type="EMBL" id="KN822049">
    <property type="protein sequence ID" value="KIM61701.1"/>
    <property type="molecule type" value="Genomic_DNA"/>
</dbReference>
<evidence type="ECO:0008006" key="13">
    <source>
        <dbReference type="Google" id="ProtNLM"/>
    </source>
</evidence>
<evidence type="ECO:0000313" key="11">
    <source>
        <dbReference type="EMBL" id="KIM61701.1"/>
    </source>
</evidence>
<evidence type="ECO:0000256" key="5">
    <source>
        <dbReference type="ARBA" id="ARBA00022723"/>
    </source>
</evidence>
<evidence type="ECO:0000256" key="9">
    <source>
        <dbReference type="PIRSR" id="PIRSR602401-1"/>
    </source>
</evidence>
<dbReference type="CDD" id="cd11065">
    <property type="entry name" value="CYP64-like"/>
    <property type="match status" value="1"/>
</dbReference>
<dbReference type="PRINTS" id="PR00463">
    <property type="entry name" value="EP450I"/>
</dbReference>
<name>A0A0C3E0S9_9AGAM</name>
<dbReference type="STRING" id="1036808.A0A0C3E0S9"/>
<dbReference type="GO" id="GO:0004497">
    <property type="term" value="F:monooxygenase activity"/>
    <property type="evidence" value="ECO:0007669"/>
    <property type="project" value="UniProtKB-KW"/>
</dbReference>
<dbReference type="Pfam" id="PF00067">
    <property type="entry name" value="p450"/>
    <property type="match status" value="1"/>
</dbReference>
<keyword evidence="5 9" id="KW-0479">Metal-binding</keyword>
<accession>A0A0C3E0S9</accession>
<dbReference type="InParanoid" id="A0A0C3E0S9"/>
<dbReference type="InterPro" id="IPR017972">
    <property type="entry name" value="Cyt_P450_CS"/>
</dbReference>
<protein>
    <recommendedName>
        <fullName evidence="13">Cytochrome P450</fullName>
    </recommendedName>
</protein>
<dbReference type="InterPro" id="IPR001128">
    <property type="entry name" value="Cyt_P450"/>
</dbReference>
<gene>
    <name evidence="11" type="ORF">SCLCIDRAFT_865585</name>
</gene>
<dbReference type="PROSITE" id="PS00086">
    <property type="entry name" value="CYTOCHROME_P450"/>
    <property type="match status" value="1"/>
</dbReference>
<dbReference type="GO" id="GO:0016705">
    <property type="term" value="F:oxidoreductase activity, acting on paired donors, with incorporation or reduction of molecular oxygen"/>
    <property type="evidence" value="ECO:0007669"/>
    <property type="project" value="InterPro"/>
</dbReference>
<evidence type="ECO:0000256" key="4">
    <source>
        <dbReference type="ARBA" id="ARBA00022617"/>
    </source>
</evidence>